<evidence type="ECO:0000256" key="10">
    <source>
        <dbReference type="ARBA" id="ARBA00023136"/>
    </source>
</evidence>
<comment type="subcellular location">
    <subcellularLocation>
        <location evidence="1">Mitochondrion inner membrane</location>
        <topology evidence="1">Multi-pass membrane protein</topology>
    </subcellularLocation>
</comment>
<evidence type="ECO:0000256" key="5">
    <source>
        <dbReference type="ARBA" id="ARBA00022692"/>
    </source>
</evidence>
<feature type="compositionally biased region" description="Basic and acidic residues" evidence="13">
    <location>
        <begin position="22"/>
        <end position="34"/>
    </location>
</feature>
<feature type="repeat" description="Solcar" evidence="12">
    <location>
        <begin position="231"/>
        <end position="320"/>
    </location>
</feature>
<dbReference type="InterPro" id="IPR015943">
    <property type="entry name" value="WD40/YVTN_repeat-like_dom_sf"/>
</dbReference>
<evidence type="ECO:0000256" key="1">
    <source>
        <dbReference type="ARBA" id="ARBA00004448"/>
    </source>
</evidence>
<gene>
    <name evidence="14" type="ORF">FLONG3_9939</name>
</gene>
<evidence type="ECO:0000256" key="13">
    <source>
        <dbReference type="SAM" id="MobiDB-lite"/>
    </source>
</evidence>
<keyword evidence="10 12" id="KW-0472">Membrane</keyword>
<dbReference type="InterPro" id="IPR045315">
    <property type="entry name" value="Mtm1-like"/>
</dbReference>
<comment type="caution">
    <text evidence="14">The sequence shown here is derived from an EMBL/GenBank/DDBJ whole genome shotgun (WGS) entry which is preliminary data.</text>
</comment>
<dbReference type="InterPro" id="IPR023395">
    <property type="entry name" value="MCP_dom_sf"/>
</dbReference>
<evidence type="ECO:0000256" key="3">
    <source>
        <dbReference type="ARBA" id="ARBA00022448"/>
    </source>
</evidence>
<dbReference type="PROSITE" id="PS50082">
    <property type="entry name" value="WD_REPEATS_2"/>
    <property type="match status" value="2"/>
</dbReference>
<keyword evidence="7" id="KW-0999">Mitochondrion inner membrane</keyword>
<dbReference type="STRING" id="694270.A0A395RT15"/>
<dbReference type="AlphaFoldDB" id="A0A395RT15"/>
<dbReference type="GO" id="GO:1990542">
    <property type="term" value="P:mitochondrial transmembrane transport"/>
    <property type="evidence" value="ECO:0007669"/>
    <property type="project" value="InterPro"/>
</dbReference>
<organism evidence="14 15">
    <name type="scientific">Fusarium longipes</name>
    <dbReference type="NCBI Taxonomy" id="694270"/>
    <lineage>
        <taxon>Eukaryota</taxon>
        <taxon>Fungi</taxon>
        <taxon>Dikarya</taxon>
        <taxon>Ascomycota</taxon>
        <taxon>Pezizomycotina</taxon>
        <taxon>Sordariomycetes</taxon>
        <taxon>Hypocreomycetidae</taxon>
        <taxon>Hypocreales</taxon>
        <taxon>Nectriaceae</taxon>
        <taxon>Fusarium</taxon>
    </lineage>
</organism>
<dbReference type="PANTHER" id="PTHR45760:SF2">
    <property type="entry name" value="FI19922P1-RELATED"/>
    <property type="match status" value="1"/>
</dbReference>
<dbReference type="SMART" id="SM00320">
    <property type="entry name" value="WD40"/>
    <property type="match status" value="4"/>
</dbReference>
<feature type="repeat" description="WD" evidence="11">
    <location>
        <begin position="524"/>
        <end position="565"/>
    </location>
</feature>
<dbReference type="SUPFAM" id="SSF50978">
    <property type="entry name" value="WD40 repeat-like"/>
    <property type="match status" value="1"/>
</dbReference>
<dbReference type="PROSITE" id="PS50920">
    <property type="entry name" value="SOLCAR"/>
    <property type="match status" value="3"/>
</dbReference>
<dbReference type="Proteomes" id="UP000266234">
    <property type="component" value="Unassembled WGS sequence"/>
</dbReference>
<dbReference type="OrthoDB" id="1747031at2759"/>
<dbReference type="PROSITE" id="PS00678">
    <property type="entry name" value="WD_REPEATS_1"/>
    <property type="match status" value="1"/>
</dbReference>
<protein>
    <submittedName>
        <fullName evidence="14">Mitochondrial carrier family</fullName>
    </submittedName>
</protein>
<feature type="repeat" description="Solcar" evidence="12">
    <location>
        <begin position="354"/>
        <end position="453"/>
    </location>
</feature>
<reference evidence="14 15" key="1">
    <citation type="journal article" date="2018" name="PLoS Pathog.">
        <title>Evolution of structural diversity of trichothecenes, a family of toxins produced by plant pathogenic and entomopathogenic fungi.</title>
        <authorList>
            <person name="Proctor R.H."/>
            <person name="McCormick S.P."/>
            <person name="Kim H.S."/>
            <person name="Cardoza R.E."/>
            <person name="Stanley A.M."/>
            <person name="Lindo L."/>
            <person name="Kelly A."/>
            <person name="Brown D.W."/>
            <person name="Lee T."/>
            <person name="Vaughan M.M."/>
            <person name="Alexander N.J."/>
            <person name="Busman M."/>
            <person name="Gutierrez S."/>
        </authorList>
    </citation>
    <scope>NUCLEOTIDE SEQUENCE [LARGE SCALE GENOMIC DNA]</scope>
    <source>
        <strain evidence="14 15">NRRL 20695</strain>
    </source>
</reference>
<dbReference type="Pfam" id="PF00400">
    <property type="entry name" value="WD40"/>
    <property type="match status" value="3"/>
</dbReference>
<keyword evidence="3" id="KW-0813">Transport</keyword>
<keyword evidence="4 11" id="KW-0853">WD repeat</keyword>
<dbReference type="SUPFAM" id="SSF103506">
    <property type="entry name" value="Mitochondrial carrier"/>
    <property type="match status" value="1"/>
</dbReference>
<keyword evidence="6" id="KW-0677">Repeat</keyword>
<evidence type="ECO:0000256" key="4">
    <source>
        <dbReference type="ARBA" id="ARBA00022574"/>
    </source>
</evidence>
<name>A0A395RT15_9HYPO</name>
<dbReference type="GO" id="GO:0005743">
    <property type="term" value="C:mitochondrial inner membrane"/>
    <property type="evidence" value="ECO:0007669"/>
    <property type="project" value="UniProtKB-SubCell"/>
</dbReference>
<keyword evidence="8" id="KW-1133">Transmembrane helix</keyword>
<accession>A0A395RT15</accession>
<evidence type="ECO:0000256" key="8">
    <source>
        <dbReference type="ARBA" id="ARBA00022989"/>
    </source>
</evidence>
<dbReference type="Gene3D" id="1.50.40.10">
    <property type="entry name" value="Mitochondrial carrier domain"/>
    <property type="match status" value="2"/>
</dbReference>
<keyword evidence="15" id="KW-1185">Reference proteome</keyword>
<dbReference type="EMBL" id="PXOG01000274">
    <property type="protein sequence ID" value="RGP63286.1"/>
    <property type="molecule type" value="Genomic_DNA"/>
</dbReference>
<evidence type="ECO:0000256" key="12">
    <source>
        <dbReference type="PROSITE-ProRule" id="PRU00282"/>
    </source>
</evidence>
<dbReference type="InterPro" id="IPR001680">
    <property type="entry name" value="WD40_rpt"/>
</dbReference>
<evidence type="ECO:0000256" key="7">
    <source>
        <dbReference type="ARBA" id="ARBA00022792"/>
    </source>
</evidence>
<feature type="region of interest" description="Disordered" evidence="13">
    <location>
        <begin position="1"/>
        <end position="62"/>
    </location>
</feature>
<evidence type="ECO:0000256" key="11">
    <source>
        <dbReference type="PROSITE-ProRule" id="PRU00221"/>
    </source>
</evidence>
<dbReference type="InterPro" id="IPR018108">
    <property type="entry name" value="MCP_transmembrane"/>
</dbReference>
<comment type="similarity">
    <text evidence="2">Belongs to the mitochondrial carrier (TC 2.A.29) family.</text>
</comment>
<dbReference type="Pfam" id="PF00153">
    <property type="entry name" value="Mito_carr"/>
    <property type="match status" value="4"/>
</dbReference>
<evidence type="ECO:0000256" key="6">
    <source>
        <dbReference type="ARBA" id="ARBA00022737"/>
    </source>
</evidence>
<evidence type="ECO:0000313" key="15">
    <source>
        <dbReference type="Proteomes" id="UP000266234"/>
    </source>
</evidence>
<dbReference type="InterPro" id="IPR036322">
    <property type="entry name" value="WD40_repeat_dom_sf"/>
</dbReference>
<dbReference type="Gene3D" id="2.130.10.10">
    <property type="entry name" value="YVTN repeat-like/Quinoprotein amine dehydrogenase"/>
    <property type="match status" value="2"/>
</dbReference>
<dbReference type="PANTHER" id="PTHR45760">
    <property type="entry name" value="FI19922P1-RELATED"/>
    <property type="match status" value="1"/>
</dbReference>
<evidence type="ECO:0000256" key="2">
    <source>
        <dbReference type="ARBA" id="ARBA00006375"/>
    </source>
</evidence>
<sequence length="796" mass="86171">MATVGTNRSGGYDQHQHQNPLQKDDEFSLRHMMDAEPNNPDNSRDILSGSSSTPAAGDGNGNSVVDITATQKMVSAMSGSLLTSLLVTPLDVVRVRLQSQKAPRSTVDFSKLAITTSSLSPAQTAELGITSCCREVFFSGGNTEFCLAAPRIDGIASAPAAPAECAVEEVQRRTFSSTFDGLRKIARNEGVATLWRGLSPTLVMAIPSNIIYFTGYDYLRFNSNSPFSRFSDTSAPLTAGSAARVLAATAVSPIELVKTRMQAASGASTSNHLMEAFESVKEMVGTHGYTALWRGLTLTLWRDVPFSGLYWWGYESIRSRLTDYREQRQGGSLTFEDHLAEARRRSQAQENHTETFVDAFTAGALSGAFASFVTTPFDVGKTRTQIYHDSSKKAKQSSVSAAAPEERSMVRLLWHIFQTEGASGLWKGWIPRTLKVAPACAIMISSYEVGKRAFRGVNERRLNSTGGQNIMYTLNCADGLSLGRDVYVLDIQRTSAGLASISSDQFLSVLDPVRLSAGPQRRLQTQHGNLTTLRIFDSNAAIVCTAGENGTVSVWDLRQGANVVQFQASQAPIFSMACSLDTQTIAVGTELQNHTADVRSTPSPKAHYQEVHSDDVTDLSFNPSNPALLLSGSTDGLVNVYDTRIDDEDDLTVQTCNVDSSIHRATWLSATEVAALSHDERCALYDVSEERANGDAVQDFGDMRSVLGCQYVADITPKMDGSGAVIGAGAQDKQAFELVFLAKNPNGEGWALDRENTVGLPGAHGDEIVRSFCFFDDAHVVYTAGEDGNVKAWRPN</sequence>
<feature type="repeat" description="Solcar" evidence="12">
    <location>
        <begin position="148"/>
        <end position="222"/>
    </location>
</feature>
<evidence type="ECO:0000256" key="9">
    <source>
        <dbReference type="ARBA" id="ARBA00023128"/>
    </source>
</evidence>
<proteinExistence type="inferred from homology"/>
<feature type="repeat" description="WD" evidence="11">
    <location>
        <begin position="609"/>
        <end position="644"/>
    </location>
</feature>
<dbReference type="InterPro" id="IPR019775">
    <property type="entry name" value="WD40_repeat_CS"/>
</dbReference>
<keyword evidence="5 12" id="KW-0812">Transmembrane</keyword>
<keyword evidence="9" id="KW-0496">Mitochondrion</keyword>
<dbReference type="PROSITE" id="PS50294">
    <property type="entry name" value="WD_REPEATS_REGION"/>
    <property type="match status" value="1"/>
</dbReference>
<evidence type="ECO:0000313" key="14">
    <source>
        <dbReference type="EMBL" id="RGP63286.1"/>
    </source>
</evidence>